<sequence>MSPSTWILPLRSSAGQRSHARQVVRRLRKRKPLFDPLVAAMHRLPNATVRSALSKHLFDAFAFPLAYLLAGPTCRPAINGRAAPTRVVPRHMRRYTVGATGRHEACLAMVLAGADHDGRRYCGGGIGKRLDRRIALSGPVRRQCDLRIGHRLLPVIAQHIARIAKYGAGPLALAKQTRPVIGRRFLRGVAAFLAARVLVGRLRLVRWRFAVRLGFGRETLVSCPRLLSAIGRNETAVTIASSGQREWRRRSGYFRRSLGENLTYRLTGNRVANPVGVPGRMTTLAKAQFISIAANRR</sequence>
<evidence type="ECO:0000313" key="1">
    <source>
        <dbReference type="EMBL" id="VVE34571.1"/>
    </source>
</evidence>
<evidence type="ECO:0000313" key="2">
    <source>
        <dbReference type="Proteomes" id="UP000337189"/>
    </source>
</evidence>
<dbReference type="AlphaFoldDB" id="A0A5E4XDS4"/>
<dbReference type="OrthoDB" id="8451553at2"/>
<reference evidence="1 2" key="1">
    <citation type="submission" date="2019-08" db="EMBL/GenBank/DDBJ databases">
        <authorList>
            <person name="Peeters C."/>
        </authorList>
    </citation>
    <scope>NUCLEOTIDE SEQUENCE [LARGE SCALE GENOMIC DNA]</scope>
    <source>
        <strain evidence="1 2">LMG 31110</strain>
    </source>
</reference>
<protein>
    <submittedName>
        <fullName evidence="1">Transposase</fullName>
    </submittedName>
</protein>
<organism evidence="1 2">
    <name type="scientific">Pandoraea communis</name>
    <dbReference type="NCBI Taxonomy" id="2508297"/>
    <lineage>
        <taxon>Bacteria</taxon>
        <taxon>Pseudomonadati</taxon>
        <taxon>Pseudomonadota</taxon>
        <taxon>Betaproteobacteria</taxon>
        <taxon>Burkholderiales</taxon>
        <taxon>Burkholderiaceae</taxon>
        <taxon>Pandoraea</taxon>
    </lineage>
</organism>
<accession>A0A5E4XDS4</accession>
<dbReference type="EMBL" id="CABPSJ010000005">
    <property type="protein sequence ID" value="VVE34571.1"/>
    <property type="molecule type" value="Genomic_DNA"/>
</dbReference>
<dbReference type="Proteomes" id="UP000337189">
    <property type="component" value="Unassembled WGS sequence"/>
</dbReference>
<name>A0A5E4XDS4_9BURK</name>
<gene>
    <name evidence="1" type="ORF">PCO31110_03870</name>
</gene>
<proteinExistence type="predicted"/>